<name>A0A2P6TLN7_CHLSO</name>
<evidence type="ECO:0000256" key="2">
    <source>
        <dbReference type="SAM" id="MobiDB-lite"/>
    </source>
</evidence>
<keyword evidence="5" id="KW-1185">Reference proteome</keyword>
<evidence type="ECO:0000313" key="4">
    <source>
        <dbReference type="EMBL" id="PRW45185.1"/>
    </source>
</evidence>
<reference evidence="4 5" key="1">
    <citation type="journal article" date="2018" name="Plant J.">
        <title>Genome sequences of Chlorella sorokiniana UTEX 1602 and Micractinium conductrix SAG 241.80: implications to maltose excretion by a green alga.</title>
        <authorList>
            <person name="Arriola M.B."/>
            <person name="Velmurugan N."/>
            <person name="Zhang Y."/>
            <person name="Plunkett M.H."/>
            <person name="Hondzo H."/>
            <person name="Barney B.M."/>
        </authorList>
    </citation>
    <scope>NUCLEOTIDE SEQUENCE [LARGE SCALE GENOMIC DNA]</scope>
    <source>
        <strain evidence="5">UTEX 1602</strain>
    </source>
</reference>
<dbReference type="EMBL" id="LHPG02000012">
    <property type="protein sequence ID" value="PRW45185.1"/>
    <property type="molecule type" value="Genomic_DNA"/>
</dbReference>
<sequence length="296" mass="31805">MDGSSDSPEDQYLDLYNQAWGAELVEQASAVLVAGGVRLPAHREILMLRSRVLCGLLADLGPQEAPLVLEAPFQGFTAHQVALLLRFIYHPQLINTTNFAQLGQHLPALLRLAHKLDVPVLLEAITKYIIANTGCAKLKTLEQWAHVSQACQLDELHAICVCRMAAKLAAESNKKDAGAAVKTAVQAVQQLRQCDRDVLLHVVAVLAASTRGVDVLGRVQPCLLQAAAAQVHPPPVLATRQAGVLTPVATPPPSDARSHDVNGDAQVPEGEGGRSLVMQDAHVELLLQDYALRGRK</sequence>
<dbReference type="OrthoDB" id="518348at2759"/>
<evidence type="ECO:0000313" key="5">
    <source>
        <dbReference type="Proteomes" id="UP000239899"/>
    </source>
</evidence>
<comment type="pathway">
    <text evidence="1">Protein modification; protein ubiquitination.</text>
</comment>
<evidence type="ECO:0000256" key="1">
    <source>
        <dbReference type="ARBA" id="ARBA00004906"/>
    </source>
</evidence>
<proteinExistence type="predicted"/>
<dbReference type="InterPro" id="IPR000210">
    <property type="entry name" value="BTB/POZ_dom"/>
</dbReference>
<dbReference type="PROSITE" id="PS50097">
    <property type="entry name" value="BTB"/>
    <property type="match status" value="1"/>
</dbReference>
<dbReference type="Pfam" id="PF00651">
    <property type="entry name" value="BTB"/>
    <property type="match status" value="1"/>
</dbReference>
<dbReference type="Gene3D" id="3.30.710.10">
    <property type="entry name" value="Potassium Channel Kv1.1, Chain A"/>
    <property type="match status" value="1"/>
</dbReference>
<accession>A0A2P6TLN7</accession>
<protein>
    <submittedName>
        <fullName evidence="4">BTB POZ domain-containing 9</fullName>
    </submittedName>
</protein>
<feature type="domain" description="BTB" evidence="3">
    <location>
        <begin position="28"/>
        <end position="97"/>
    </location>
</feature>
<feature type="region of interest" description="Disordered" evidence="2">
    <location>
        <begin position="249"/>
        <end position="272"/>
    </location>
</feature>
<dbReference type="SUPFAM" id="SSF54695">
    <property type="entry name" value="POZ domain"/>
    <property type="match status" value="1"/>
</dbReference>
<gene>
    <name evidence="4" type="ORF">C2E21_6120</name>
</gene>
<evidence type="ECO:0000259" key="3">
    <source>
        <dbReference type="PROSITE" id="PS50097"/>
    </source>
</evidence>
<comment type="caution">
    <text evidence="4">The sequence shown here is derived from an EMBL/GenBank/DDBJ whole genome shotgun (WGS) entry which is preliminary data.</text>
</comment>
<dbReference type="AlphaFoldDB" id="A0A2P6TLN7"/>
<organism evidence="4 5">
    <name type="scientific">Chlorella sorokiniana</name>
    <name type="common">Freshwater green alga</name>
    <dbReference type="NCBI Taxonomy" id="3076"/>
    <lineage>
        <taxon>Eukaryota</taxon>
        <taxon>Viridiplantae</taxon>
        <taxon>Chlorophyta</taxon>
        <taxon>core chlorophytes</taxon>
        <taxon>Trebouxiophyceae</taxon>
        <taxon>Chlorellales</taxon>
        <taxon>Chlorellaceae</taxon>
        <taxon>Chlorella clade</taxon>
        <taxon>Chlorella</taxon>
    </lineage>
</organism>
<dbReference type="InterPro" id="IPR011333">
    <property type="entry name" value="SKP1/BTB/POZ_sf"/>
</dbReference>
<dbReference type="SMART" id="SM00225">
    <property type="entry name" value="BTB"/>
    <property type="match status" value="1"/>
</dbReference>
<dbReference type="CDD" id="cd18186">
    <property type="entry name" value="BTB_POZ_ZBTB_KLHL-like"/>
    <property type="match status" value="1"/>
</dbReference>
<dbReference type="Proteomes" id="UP000239899">
    <property type="component" value="Unassembled WGS sequence"/>
</dbReference>